<dbReference type="Proteomes" id="UP000199559">
    <property type="component" value="Unassembled WGS sequence"/>
</dbReference>
<protein>
    <recommendedName>
        <fullName evidence="4">Lipoprotein</fullName>
    </recommendedName>
</protein>
<evidence type="ECO:0000313" key="3">
    <source>
        <dbReference type="Proteomes" id="UP000199559"/>
    </source>
</evidence>
<gene>
    <name evidence="2" type="ORF">SAMN05443431_10366</name>
</gene>
<organism evidence="2 3">
    <name type="scientific">Olleya namhaensis</name>
    <dbReference type="NCBI Taxonomy" id="1144750"/>
    <lineage>
        <taxon>Bacteria</taxon>
        <taxon>Pseudomonadati</taxon>
        <taxon>Bacteroidota</taxon>
        <taxon>Flavobacteriia</taxon>
        <taxon>Flavobacteriales</taxon>
        <taxon>Flavobacteriaceae</taxon>
    </lineage>
</organism>
<dbReference type="PROSITE" id="PS51257">
    <property type="entry name" value="PROKAR_LIPOPROTEIN"/>
    <property type="match status" value="1"/>
</dbReference>
<evidence type="ECO:0008006" key="4">
    <source>
        <dbReference type="Google" id="ProtNLM"/>
    </source>
</evidence>
<proteinExistence type="predicted"/>
<evidence type="ECO:0000313" key="2">
    <source>
        <dbReference type="EMBL" id="SFI93661.1"/>
    </source>
</evidence>
<keyword evidence="3" id="KW-1185">Reference proteome</keyword>
<dbReference type="AlphaFoldDB" id="A0A1I3M9J6"/>
<keyword evidence="1" id="KW-0732">Signal</keyword>
<dbReference type="EMBL" id="FORM01000003">
    <property type="protein sequence ID" value="SFI93661.1"/>
    <property type="molecule type" value="Genomic_DNA"/>
</dbReference>
<reference evidence="3" key="1">
    <citation type="submission" date="2016-10" db="EMBL/GenBank/DDBJ databases">
        <authorList>
            <person name="Varghese N."/>
            <person name="Submissions S."/>
        </authorList>
    </citation>
    <scope>NUCLEOTIDE SEQUENCE [LARGE SCALE GENOMIC DNA]</scope>
    <source>
        <strain evidence="3">DSM 28881</strain>
    </source>
</reference>
<dbReference type="STRING" id="1144750.SAMN05443431_10366"/>
<evidence type="ECO:0000256" key="1">
    <source>
        <dbReference type="SAM" id="SignalP"/>
    </source>
</evidence>
<accession>A0A1I3M9J6</accession>
<feature type="signal peptide" evidence="1">
    <location>
        <begin position="1"/>
        <end position="26"/>
    </location>
</feature>
<sequence length="194" mass="22503">MNTKALSLALSTVLFFLLLSSCGTKVVDSKKTFNSNSQTINKEYFQEYKEHLKNLEKGVLTEEALPIFKSYIKELFNIEINDTEYLTISYLKSRGDCWYDNYANINSKQAKINADKLKQQIVSDLVFAHYDNKKSTYSTKDEKKLLYSLFNKNYEVCDFTIVIDKAGRYYFKASHFNPEIANAMVFALKKEHAL</sequence>
<name>A0A1I3M9J6_9FLAO</name>
<feature type="chain" id="PRO_5011475907" description="Lipoprotein" evidence="1">
    <location>
        <begin position="27"/>
        <end position="194"/>
    </location>
</feature>
<dbReference type="RefSeq" id="WP_090838479.1">
    <property type="nucleotide sequence ID" value="NZ_CANMCU010000003.1"/>
</dbReference>